<keyword evidence="2" id="KW-1185">Reference proteome</keyword>
<dbReference type="Proteomes" id="UP001499852">
    <property type="component" value="Unassembled WGS sequence"/>
</dbReference>
<dbReference type="EMBL" id="BAABIA010000002">
    <property type="protein sequence ID" value="GAA5135274.1"/>
    <property type="molecule type" value="Genomic_DNA"/>
</dbReference>
<sequence>MRLNDKAAQAFWAAYNLIYEQCEGTLKDAQDFSGAIGVFEDHFALGCLLIQDQFIQRKSSAEDL</sequence>
<evidence type="ECO:0000313" key="1">
    <source>
        <dbReference type="EMBL" id="GAA5135274.1"/>
    </source>
</evidence>
<evidence type="ECO:0000313" key="2">
    <source>
        <dbReference type="Proteomes" id="UP001499852"/>
    </source>
</evidence>
<evidence type="ECO:0008006" key="3">
    <source>
        <dbReference type="Google" id="ProtNLM"/>
    </source>
</evidence>
<comment type="caution">
    <text evidence="1">The sequence shown here is derived from an EMBL/GenBank/DDBJ whole genome shotgun (WGS) entry which is preliminary data.</text>
</comment>
<protein>
    <recommendedName>
        <fullName evidence="3">HEPN domain-containing protein</fullName>
    </recommendedName>
</protein>
<gene>
    <name evidence="1" type="ORF">GCM10023213_08240</name>
</gene>
<accession>A0ABP9NWU6</accession>
<organism evidence="1 2">
    <name type="scientific">Prosthecobacter algae</name>
    <dbReference type="NCBI Taxonomy" id="1144682"/>
    <lineage>
        <taxon>Bacteria</taxon>
        <taxon>Pseudomonadati</taxon>
        <taxon>Verrucomicrobiota</taxon>
        <taxon>Verrucomicrobiia</taxon>
        <taxon>Verrucomicrobiales</taxon>
        <taxon>Verrucomicrobiaceae</taxon>
        <taxon>Prosthecobacter</taxon>
    </lineage>
</organism>
<proteinExistence type="predicted"/>
<reference evidence="2" key="1">
    <citation type="journal article" date="2019" name="Int. J. Syst. Evol. Microbiol.">
        <title>The Global Catalogue of Microorganisms (GCM) 10K type strain sequencing project: providing services to taxonomists for standard genome sequencing and annotation.</title>
        <authorList>
            <consortium name="The Broad Institute Genomics Platform"/>
            <consortium name="The Broad Institute Genome Sequencing Center for Infectious Disease"/>
            <person name="Wu L."/>
            <person name="Ma J."/>
        </authorList>
    </citation>
    <scope>NUCLEOTIDE SEQUENCE [LARGE SCALE GENOMIC DNA]</scope>
    <source>
        <strain evidence="2">JCM 18053</strain>
    </source>
</reference>
<name>A0ABP9NWU6_9BACT</name>